<dbReference type="Pfam" id="PF13439">
    <property type="entry name" value="Glyco_transf_4"/>
    <property type="match status" value="1"/>
</dbReference>
<evidence type="ECO:0000313" key="4">
    <source>
        <dbReference type="Proteomes" id="UP000231162"/>
    </source>
</evidence>
<dbReference type="AlphaFoldDB" id="A0A2M6R9S0"/>
<dbReference type="InterPro" id="IPR001296">
    <property type="entry name" value="Glyco_trans_1"/>
</dbReference>
<dbReference type="PANTHER" id="PTHR45947:SF3">
    <property type="entry name" value="SULFOQUINOVOSYL TRANSFERASE SQD2"/>
    <property type="match status" value="1"/>
</dbReference>
<dbReference type="Pfam" id="PF00534">
    <property type="entry name" value="Glycos_transf_1"/>
    <property type="match status" value="1"/>
</dbReference>
<gene>
    <name evidence="3" type="ORF">COT79_02865</name>
</gene>
<feature type="domain" description="Glycosyl transferase family 1" evidence="1">
    <location>
        <begin position="205"/>
        <end position="363"/>
    </location>
</feature>
<dbReference type="PANTHER" id="PTHR45947">
    <property type="entry name" value="SULFOQUINOVOSYL TRANSFERASE SQD2"/>
    <property type="match status" value="1"/>
</dbReference>
<dbReference type="InterPro" id="IPR028098">
    <property type="entry name" value="Glyco_trans_4-like_N"/>
</dbReference>
<proteinExistence type="predicted"/>
<dbReference type="SUPFAM" id="SSF53756">
    <property type="entry name" value="UDP-Glycosyltransferase/glycogen phosphorylase"/>
    <property type="match status" value="1"/>
</dbReference>
<dbReference type="Proteomes" id="UP000231162">
    <property type="component" value="Unassembled WGS sequence"/>
</dbReference>
<protein>
    <recommendedName>
        <fullName evidence="5">Glycosyltransferase family 4 protein</fullName>
    </recommendedName>
</protein>
<evidence type="ECO:0000259" key="1">
    <source>
        <dbReference type="Pfam" id="PF00534"/>
    </source>
</evidence>
<accession>A0A2M6R9S0</accession>
<sequence length="398" mass="44716">MMEGYMKIALVTEVYHPSVNGVVISIDTFRNELCALGHDVIIIASQNKYKHSDPTDTYRIPSLSIPWTKDYVMSRPDASSYELLRKQKVDIIHTQHMFAMGWFGLRAGQKYSIPVVHTYHTLITEYTHHIPLLGSFIPTRWMIQKYLINHTRRYGNAVNALITPSHAMAHILRSYGIRRKVNVVSTGINIKSFDVADGDYIYTRHGLPKNVKIVLFVGRLASEKSVDLLIRSYAELQKFYTHTRLILLGSGPQQQEYEALAHTLGISGKVLFPGFVKPDIARHYFRAAYIFAFPSHTDTQGIVIAEAMAAGAAVVAVNKLGPTDIIKNGYNGLLVMQTVTSMSNALQRLLTNKAFHDRLVRSACESVKRYSTQVQTHELVKVYTETIRSYASGGPTGI</sequence>
<evidence type="ECO:0008006" key="5">
    <source>
        <dbReference type="Google" id="ProtNLM"/>
    </source>
</evidence>
<dbReference type="EMBL" id="PEZX01000037">
    <property type="protein sequence ID" value="PIS06761.1"/>
    <property type="molecule type" value="Genomic_DNA"/>
</dbReference>
<comment type="caution">
    <text evidence="3">The sequence shown here is derived from an EMBL/GenBank/DDBJ whole genome shotgun (WGS) entry which is preliminary data.</text>
</comment>
<name>A0A2M6R9S0_9BACT</name>
<dbReference type="InterPro" id="IPR050194">
    <property type="entry name" value="Glycosyltransferase_grp1"/>
</dbReference>
<evidence type="ECO:0000259" key="2">
    <source>
        <dbReference type="Pfam" id="PF13439"/>
    </source>
</evidence>
<dbReference type="GO" id="GO:0016757">
    <property type="term" value="F:glycosyltransferase activity"/>
    <property type="evidence" value="ECO:0007669"/>
    <property type="project" value="InterPro"/>
</dbReference>
<organism evidence="3 4">
    <name type="scientific">Candidatus Berkelbacteria bacterium CG10_big_fil_rev_8_21_14_0_10_43_14</name>
    <dbReference type="NCBI Taxonomy" id="1974515"/>
    <lineage>
        <taxon>Bacteria</taxon>
        <taxon>Candidatus Berkelbacteria</taxon>
    </lineage>
</organism>
<evidence type="ECO:0000313" key="3">
    <source>
        <dbReference type="EMBL" id="PIS06761.1"/>
    </source>
</evidence>
<feature type="domain" description="Glycosyltransferase subfamily 4-like N-terminal" evidence="2">
    <location>
        <begin position="19"/>
        <end position="190"/>
    </location>
</feature>
<reference evidence="4" key="1">
    <citation type="submission" date="2017-09" db="EMBL/GenBank/DDBJ databases">
        <title>Depth-based differentiation of microbial function through sediment-hosted aquifers and enrichment of novel symbionts in the deep terrestrial subsurface.</title>
        <authorList>
            <person name="Probst A.J."/>
            <person name="Ladd B."/>
            <person name="Jarett J.K."/>
            <person name="Geller-Mcgrath D.E."/>
            <person name="Sieber C.M.K."/>
            <person name="Emerson J.B."/>
            <person name="Anantharaman K."/>
            <person name="Thomas B.C."/>
            <person name="Malmstrom R."/>
            <person name="Stieglmeier M."/>
            <person name="Klingl A."/>
            <person name="Woyke T."/>
            <person name="Ryan C.M."/>
            <person name="Banfield J.F."/>
        </authorList>
    </citation>
    <scope>NUCLEOTIDE SEQUENCE [LARGE SCALE GENOMIC DNA]</scope>
</reference>
<dbReference type="Gene3D" id="3.40.50.2000">
    <property type="entry name" value="Glycogen Phosphorylase B"/>
    <property type="match status" value="2"/>
</dbReference>